<organism evidence="2 3">
    <name type="scientific">Podospora bellae-mahoneyi</name>
    <dbReference type="NCBI Taxonomy" id="2093777"/>
    <lineage>
        <taxon>Eukaryota</taxon>
        <taxon>Fungi</taxon>
        <taxon>Dikarya</taxon>
        <taxon>Ascomycota</taxon>
        <taxon>Pezizomycotina</taxon>
        <taxon>Sordariomycetes</taxon>
        <taxon>Sordariomycetidae</taxon>
        <taxon>Sordariales</taxon>
        <taxon>Podosporaceae</taxon>
        <taxon>Podospora</taxon>
    </lineage>
</organism>
<evidence type="ECO:0000313" key="2">
    <source>
        <dbReference type="EMBL" id="KAK4644092.1"/>
    </source>
</evidence>
<feature type="region of interest" description="Disordered" evidence="1">
    <location>
        <begin position="1"/>
        <end position="24"/>
    </location>
</feature>
<evidence type="ECO:0000256" key="1">
    <source>
        <dbReference type="SAM" id="MobiDB-lite"/>
    </source>
</evidence>
<dbReference type="GeneID" id="87891622"/>
<sequence>MFTTWHPLASALTPDPVSLRSEGQQQAHTINFQFDRRQPCGSLGQIPLNHNWPAQVDSTPPFALPPGHPPPWAPPCPPPSNKHNAPDARISPGKRFRKREKKNRLGGYETSSRGFPSPPAFSIVHQTTETHPEGGVGPASEAPFTRSIVAARCCIPT</sequence>
<gene>
    <name evidence="2" type="ORF">QC761_0049080</name>
</gene>
<dbReference type="EMBL" id="JAFFGZ010000005">
    <property type="protein sequence ID" value="KAK4644092.1"/>
    <property type="molecule type" value="Genomic_DNA"/>
</dbReference>
<reference evidence="2 3" key="1">
    <citation type="journal article" date="2023" name="bioRxiv">
        <title>High-quality genome assemblies of four members of thePodospora anserinaspecies complex.</title>
        <authorList>
            <person name="Ament-Velasquez S.L."/>
            <person name="Vogan A.A."/>
            <person name="Wallerman O."/>
            <person name="Hartmann F."/>
            <person name="Gautier V."/>
            <person name="Silar P."/>
            <person name="Giraud T."/>
            <person name="Johannesson H."/>
        </authorList>
    </citation>
    <scope>NUCLEOTIDE SEQUENCE [LARGE SCALE GENOMIC DNA]</scope>
    <source>
        <strain evidence="2 3">CBS 112042</strain>
    </source>
</reference>
<accession>A0ABR0FMS9</accession>
<feature type="region of interest" description="Disordered" evidence="1">
    <location>
        <begin position="48"/>
        <end position="142"/>
    </location>
</feature>
<dbReference type="Proteomes" id="UP001322138">
    <property type="component" value="Unassembled WGS sequence"/>
</dbReference>
<evidence type="ECO:0000313" key="3">
    <source>
        <dbReference type="Proteomes" id="UP001322138"/>
    </source>
</evidence>
<comment type="caution">
    <text evidence="2">The sequence shown here is derived from an EMBL/GenBank/DDBJ whole genome shotgun (WGS) entry which is preliminary data.</text>
</comment>
<proteinExistence type="predicted"/>
<protein>
    <submittedName>
        <fullName evidence="2">Uncharacterized protein</fullName>
    </submittedName>
</protein>
<feature type="compositionally biased region" description="Pro residues" evidence="1">
    <location>
        <begin position="62"/>
        <end position="80"/>
    </location>
</feature>
<name>A0ABR0FMS9_9PEZI</name>
<keyword evidence="3" id="KW-1185">Reference proteome</keyword>
<feature type="compositionally biased region" description="Basic residues" evidence="1">
    <location>
        <begin position="92"/>
        <end position="104"/>
    </location>
</feature>
<dbReference type="RefSeq" id="XP_062733068.1">
    <property type="nucleotide sequence ID" value="XM_062872450.1"/>
</dbReference>